<reference evidence="3 4" key="1">
    <citation type="submission" date="2020-06" db="EMBL/GenBank/DDBJ databases">
        <title>Transcriptomic and genomic resources for Thalictrum thalictroides and T. hernandezii: Facilitating candidate gene discovery in an emerging model plant lineage.</title>
        <authorList>
            <person name="Arias T."/>
            <person name="Riano-Pachon D.M."/>
            <person name="Di Stilio V.S."/>
        </authorList>
    </citation>
    <scope>NUCLEOTIDE SEQUENCE [LARGE SCALE GENOMIC DNA]</scope>
    <source>
        <strain evidence="4">cv. WT478/WT964</strain>
        <tissue evidence="3">Leaves</tissue>
    </source>
</reference>
<dbReference type="PANTHER" id="PTHR44259:SF114">
    <property type="entry name" value="OS06G0707300 PROTEIN"/>
    <property type="match status" value="1"/>
</dbReference>
<dbReference type="InterPro" id="IPR050942">
    <property type="entry name" value="F-box_BR-signaling"/>
</dbReference>
<accession>A0A7J6WCW5</accession>
<evidence type="ECO:0000313" key="3">
    <source>
        <dbReference type="EMBL" id="KAF5195181.1"/>
    </source>
</evidence>
<dbReference type="AlphaFoldDB" id="A0A7J6WCW5"/>
<organism evidence="3 4">
    <name type="scientific">Thalictrum thalictroides</name>
    <name type="common">Rue-anemone</name>
    <name type="synonym">Anemone thalictroides</name>
    <dbReference type="NCBI Taxonomy" id="46969"/>
    <lineage>
        <taxon>Eukaryota</taxon>
        <taxon>Viridiplantae</taxon>
        <taxon>Streptophyta</taxon>
        <taxon>Embryophyta</taxon>
        <taxon>Tracheophyta</taxon>
        <taxon>Spermatophyta</taxon>
        <taxon>Magnoliopsida</taxon>
        <taxon>Ranunculales</taxon>
        <taxon>Ranunculaceae</taxon>
        <taxon>Thalictroideae</taxon>
        <taxon>Thalictrum</taxon>
    </lineage>
</organism>
<dbReference type="OrthoDB" id="642536at2759"/>
<feature type="domain" description="KIB1-4 beta-propeller" evidence="2">
    <location>
        <begin position="110"/>
        <end position="395"/>
    </location>
</feature>
<name>A0A7J6WCW5_THATH</name>
<sequence>MAVTTTAWSQLPNDVWSLIGNKLDVETDRCCFRLVSKSFNSSLPAFPQPPWLLLSESQFQQQQPLLSSSSSEEKEEVKIVNEENHQQLSPPPPPLRGIVGIGGYGEHKDLVYEIELPEAHQMRCTGSTGNWLITVDKTDGIHLLNPFSRVQIDLPLQSTFKYGFDPDEDDFHVTPEQHRDNLLRKVIISSTSSLSNSNNKDCIIMAIHHYLKKLAIARPGDTSWTTVDTPYHFFEDVIFYKEQFYGVNHYGMVMVCDISDLHNPKATVVMENWLNQNFYQIKYLVEWMGELLLVIKFVLKFFCWDNRQECIEQKRTLYKTEKFEVYKLDFTIKKWEEVTSLGDYCLFLGSNSSVSVSAINYFGSLKKNCIYFTDDHTFGYRATKTPGGHDMGVFDLKDKSIQPYYKGVSTCYYSPPIWIIPNPTAMNTKKESDSLERKVDNNL</sequence>
<feature type="region of interest" description="Disordered" evidence="1">
    <location>
        <begin position="64"/>
        <end position="94"/>
    </location>
</feature>
<evidence type="ECO:0000256" key="1">
    <source>
        <dbReference type="SAM" id="MobiDB-lite"/>
    </source>
</evidence>
<dbReference type="PANTHER" id="PTHR44259">
    <property type="entry name" value="OS07G0183000 PROTEIN-RELATED"/>
    <property type="match status" value="1"/>
</dbReference>
<dbReference type="Proteomes" id="UP000554482">
    <property type="component" value="Unassembled WGS sequence"/>
</dbReference>
<protein>
    <recommendedName>
        <fullName evidence="2">KIB1-4 beta-propeller domain-containing protein</fullName>
    </recommendedName>
</protein>
<keyword evidence="4" id="KW-1185">Reference proteome</keyword>
<dbReference type="Pfam" id="PF03478">
    <property type="entry name" value="Beta-prop_KIB1-4"/>
    <property type="match status" value="1"/>
</dbReference>
<feature type="compositionally biased region" description="Basic and acidic residues" evidence="1">
    <location>
        <begin position="71"/>
        <end position="85"/>
    </location>
</feature>
<evidence type="ECO:0000313" key="4">
    <source>
        <dbReference type="Proteomes" id="UP000554482"/>
    </source>
</evidence>
<proteinExistence type="predicted"/>
<dbReference type="InterPro" id="IPR005174">
    <property type="entry name" value="KIB1-4_b-propeller"/>
</dbReference>
<evidence type="ECO:0000259" key="2">
    <source>
        <dbReference type="Pfam" id="PF03478"/>
    </source>
</evidence>
<dbReference type="EMBL" id="JABWDY010017694">
    <property type="protein sequence ID" value="KAF5195181.1"/>
    <property type="molecule type" value="Genomic_DNA"/>
</dbReference>
<gene>
    <name evidence="3" type="ORF">FRX31_015230</name>
</gene>
<comment type="caution">
    <text evidence="3">The sequence shown here is derived from an EMBL/GenBank/DDBJ whole genome shotgun (WGS) entry which is preliminary data.</text>
</comment>